<feature type="domain" description="Glycosyl transferase family 1" evidence="1">
    <location>
        <begin position="194"/>
        <end position="358"/>
    </location>
</feature>
<evidence type="ECO:0000259" key="1">
    <source>
        <dbReference type="Pfam" id="PF00534"/>
    </source>
</evidence>
<evidence type="ECO:0000313" key="2">
    <source>
        <dbReference type="EMBL" id="MXU65213.1"/>
    </source>
</evidence>
<comment type="caution">
    <text evidence="2">The sequence shown here is derived from an EMBL/GenBank/DDBJ whole genome shotgun (WGS) entry which is preliminary data.</text>
</comment>
<sequence length="401" mass="44064">MAPIKILYPFVGGDTFGGSHVSALQMIRALDRDRFDPHILLHHDAGAVGDLIRDFGLDFELLRDVPIMAPRYSRKPGDATPLTFLTRSWRGLSRALRRIDPDIVHTNDGRMHSNWIGPTKAQRRKFIWHHRQAPEAAGVNFVAPLLADRILGVSEFSRPSRPVRSVAELYTVVRSPFLFPVIRPDRAAEHKALTQELGVPDDAILLGYFGELNVRKRPLDFVKAVKSVAAVFPERSVLGLFFGRPDGTEAAWDRQVAALSESLGLDDRIHLMGYRSPIEPAMAGVDVMLVPAVSEPFGRTLIEAMYLGTPVVATDHGGNPEAITDGVNGFLVPPDAPDTFAEPVRRLMSKPDLHARITGSAMRSAESGYGLTDHVRSVSRVYEAVTKPVPPHGESASSCQI</sequence>
<protein>
    <submittedName>
        <fullName evidence="2">Glycosyltransferase</fullName>
    </submittedName>
</protein>
<gene>
    <name evidence="2" type="ORF">GSH16_07120</name>
</gene>
<dbReference type="PANTHER" id="PTHR12526">
    <property type="entry name" value="GLYCOSYLTRANSFERASE"/>
    <property type="match status" value="1"/>
</dbReference>
<evidence type="ECO:0000313" key="3">
    <source>
        <dbReference type="Proteomes" id="UP000436016"/>
    </source>
</evidence>
<dbReference type="EMBL" id="WUWG01000003">
    <property type="protein sequence ID" value="MXU65213.1"/>
    <property type="molecule type" value="Genomic_DNA"/>
</dbReference>
<keyword evidence="2" id="KW-0808">Transferase</keyword>
<organism evidence="2 3">
    <name type="scientific">Oceanomicrobium pacificus</name>
    <dbReference type="NCBI Taxonomy" id="2692916"/>
    <lineage>
        <taxon>Bacteria</taxon>
        <taxon>Pseudomonadati</taxon>
        <taxon>Pseudomonadota</taxon>
        <taxon>Alphaproteobacteria</taxon>
        <taxon>Rhodobacterales</taxon>
        <taxon>Paracoccaceae</taxon>
        <taxon>Oceanomicrobium</taxon>
    </lineage>
</organism>
<dbReference type="Proteomes" id="UP000436016">
    <property type="component" value="Unassembled WGS sequence"/>
</dbReference>
<dbReference type="GO" id="GO:0016757">
    <property type="term" value="F:glycosyltransferase activity"/>
    <property type="evidence" value="ECO:0007669"/>
    <property type="project" value="InterPro"/>
</dbReference>
<proteinExistence type="predicted"/>
<dbReference type="SUPFAM" id="SSF53756">
    <property type="entry name" value="UDP-Glycosyltransferase/glycogen phosphorylase"/>
    <property type="match status" value="1"/>
</dbReference>
<dbReference type="RefSeq" id="WP_160853494.1">
    <property type="nucleotide sequence ID" value="NZ_WUWG01000003.1"/>
</dbReference>
<dbReference type="Pfam" id="PF00534">
    <property type="entry name" value="Glycos_transf_1"/>
    <property type="match status" value="1"/>
</dbReference>
<dbReference type="CDD" id="cd03801">
    <property type="entry name" value="GT4_PimA-like"/>
    <property type="match status" value="1"/>
</dbReference>
<dbReference type="InterPro" id="IPR001296">
    <property type="entry name" value="Glyco_trans_1"/>
</dbReference>
<accession>A0A6B0TW42</accession>
<name>A0A6B0TW42_9RHOB</name>
<keyword evidence="3" id="KW-1185">Reference proteome</keyword>
<dbReference type="PANTHER" id="PTHR12526:SF627">
    <property type="entry name" value="D-RHAMNOSYLTRANSFERASE WBPZ"/>
    <property type="match status" value="1"/>
</dbReference>
<reference evidence="2 3" key="1">
    <citation type="submission" date="2019-12" db="EMBL/GenBank/DDBJ databases">
        <title>Strain KN286 was isolated from seawater, which was collected from Caroline Seamount in the tropical western Pacific.</title>
        <authorList>
            <person name="Wang Q."/>
        </authorList>
    </citation>
    <scope>NUCLEOTIDE SEQUENCE [LARGE SCALE GENOMIC DNA]</scope>
    <source>
        <strain evidence="2 3">KN286</strain>
    </source>
</reference>
<dbReference type="Gene3D" id="3.40.50.2000">
    <property type="entry name" value="Glycogen Phosphorylase B"/>
    <property type="match status" value="2"/>
</dbReference>
<dbReference type="AlphaFoldDB" id="A0A6B0TW42"/>